<dbReference type="Proteomes" id="UP000185596">
    <property type="component" value="Unassembled WGS sequence"/>
</dbReference>
<comment type="similarity">
    <text evidence="2">Belongs to the diacylglycerol/lipid kinase family.</text>
</comment>
<dbReference type="GO" id="GO:0004143">
    <property type="term" value="F:ATP-dependent diacylglycerol kinase activity"/>
    <property type="evidence" value="ECO:0007669"/>
    <property type="project" value="TreeGrafter"/>
</dbReference>
<dbReference type="SMART" id="SM00046">
    <property type="entry name" value="DAGKc"/>
    <property type="match status" value="1"/>
</dbReference>
<evidence type="ECO:0000259" key="3">
    <source>
        <dbReference type="PROSITE" id="PS50146"/>
    </source>
</evidence>
<dbReference type="Gene3D" id="3.40.50.10330">
    <property type="entry name" value="Probable inorganic polyphosphate/atp-NAD kinase, domain 1"/>
    <property type="match status" value="1"/>
</dbReference>
<dbReference type="PANTHER" id="PTHR12358:SF106">
    <property type="entry name" value="LIPID KINASE YEGS"/>
    <property type="match status" value="1"/>
</dbReference>
<sequence length="316" mass="33517">MRAVLVVNPKATATTAAGRDVLAHALASEVNKLEILETDYRGHALAAAAQAAGDGADLVVAHGGDGTVNEVVNGLLAHGVGPEVPMLGIVPGGSANVFARSLGVPRDPVDATHQLLHALEDRRSRRVGLGRVESDKPGDPARWFTFSAGVGLDADVVAEVDRKRGKKASPALYTRVAVTQYLKPSHGKPRLTVAMPGAEDVEGLRLVFVSNTDPWTYLGSRPIHLNRGCGFDGDLGVFALHSLRLPTVLRHLGQAISRKGEQRGRKLLRRDDVPELTITSADPVRVQCDGDLIGERTSVRISSVRNALSVAGYPLS</sequence>
<reference evidence="4 5" key="1">
    <citation type="submission" date="2016-12" db="EMBL/GenBank/DDBJ databases">
        <title>The draft genome sequence of Actinophytocola sp. 11-183.</title>
        <authorList>
            <person name="Wang W."/>
            <person name="Yuan L."/>
        </authorList>
    </citation>
    <scope>NUCLEOTIDE SEQUENCE [LARGE SCALE GENOMIC DNA]</scope>
    <source>
        <strain evidence="4 5">11-183</strain>
    </source>
</reference>
<dbReference type="GO" id="GO:0005886">
    <property type="term" value="C:plasma membrane"/>
    <property type="evidence" value="ECO:0007669"/>
    <property type="project" value="TreeGrafter"/>
</dbReference>
<dbReference type="InterPro" id="IPR001206">
    <property type="entry name" value="Diacylglycerol_kinase_cat_dom"/>
</dbReference>
<evidence type="ECO:0000256" key="1">
    <source>
        <dbReference type="ARBA" id="ARBA00001946"/>
    </source>
</evidence>
<comment type="caution">
    <text evidence="4">The sequence shown here is derived from an EMBL/GenBank/DDBJ whole genome shotgun (WGS) entry which is preliminary data.</text>
</comment>
<dbReference type="Pfam" id="PF00781">
    <property type="entry name" value="DAGK_cat"/>
    <property type="match status" value="1"/>
</dbReference>
<comment type="cofactor">
    <cofactor evidence="1">
        <name>Mg(2+)</name>
        <dbReference type="ChEBI" id="CHEBI:18420"/>
    </cofactor>
</comment>
<keyword evidence="5" id="KW-1185">Reference proteome</keyword>
<dbReference type="InterPro" id="IPR016064">
    <property type="entry name" value="NAD/diacylglycerol_kinase_sf"/>
</dbReference>
<protein>
    <submittedName>
        <fullName evidence="4">Diacylglycerol kinase</fullName>
    </submittedName>
</protein>
<proteinExistence type="inferred from homology"/>
<dbReference type="Gene3D" id="2.60.200.40">
    <property type="match status" value="1"/>
</dbReference>
<evidence type="ECO:0000313" key="5">
    <source>
        <dbReference type="Proteomes" id="UP000185596"/>
    </source>
</evidence>
<evidence type="ECO:0000313" key="4">
    <source>
        <dbReference type="EMBL" id="OLF18869.1"/>
    </source>
</evidence>
<feature type="domain" description="DAGKc" evidence="3">
    <location>
        <begin position="1"/>
        <end position="136"/>
    </location>
</feature>
<accession>A0A1Q8CWZ7</accession>
<dbReference type="OrthoDB" id="142078at2"/>
<dbReference type="InterPro" id="IPR050187">
    <property type="entry name" value="Lipid_Phosphate_FormReg"/>
</dbReference>
<evidence type="ECO:0000256" key="2">
    <source>
        <dbReference type="ARBA" id="ARBA00005983"/>
    </source>
</evidence>
<dbReference type="RefSeq" id="WP_075123994.1">
    <property type="nucleotide sequence ID" value="NZ_MSIE01000004.1"/>
</dbReference>
<organism evidence="4 5">
    <name type="scientific">Actinophytocola xanthii</name>
    <dbReference type="NCBI Taxonomy" id="1912961"/>
    <lineage>
        <taxon>Bacteria</taxon>
        <taxon>Bacillati</taxon>
        <taxon>Actinomycetota</taxon>
        <taxon>Actinomycetes</taxon>
        <taxon>Pseudonocardiales</taxon>
        <taxon>Pseudonocardiaceae</taxon>
    </lineage>
</organism>
<dbReference type="EMBL" id="MSIE01000004">
    <property type="protein sequence ID" value="OLF18869.1"/>
    <property type="molecule type" value="Genomic_DNA"/>
</dbReference>
<gene>
    <name evidence="4" type="ORF">BU204_03120</name>
</gene>
<dbReference type="AlphaFoldDB" id="A0A1Q8CWZ7"/>
<keyword evidence="4" id="KW-0808">Transferase</keyword>
<name>A0A1Q8CWZ7_9PSEU</name>
<dbReference type="PROSITE" id="PS50146">
    <property type="entry name" value="DAGK"/>
    <property type="match status" value="1"/>
</dbReference>
<dbReference type="InterPro" id="IPR017438">
    <property type="entry name" value="ATP-NAD_kinase_N"/>
</dbReference>
<keyword evidence="4" id="KW-0418">Kinase</keyword>
<dbReference type="STRING" id="1912961.BU204_03120"/>
<dbReference type="PANTHER" id="PTHR12358">
    <property type="entry name" value="SPHINGOSINE KINASE"/>
    <property type="match status" value="1"/>
</dbReference>
<dbReference type="SUPFAM" id="SSF111331">
    <property type="entry name" value="NAD kinase/diacylglycerol kinase-like"/>
    <property type="match status" value="1"/>
</dbReference>